<name>A0A239XR51_9FLAO</name>
<dbReference type="InterPro" id="IPR036737">
    <property type="entry name" value="OmpA-like_sf"/>
</dbReference>
<dbReference type="CDD" id="cd07185">
    <property type="entry name" value="OmpA_C-like"/>
    <property type="match status" value="1"/>
</dbReference>
<gene>
    <name evidence="22" type="primary">oprF_6</name>
    <name evidence="22" type="ORF">SAMEA4412677_01992</name>
</gene>
<dbReference type="PROSITE" id="PS01068">
    <property type="entry name" value="OMPA_1"/>
    <property type="match status" value="1"/>
</dbReference>
<evidence type="ECO:0000256" key="11">
    <source>
        <dbReference type="ARBA" id="ARBA00022777"/>
    </source>
</evidence>
<dbReference type="GO" id="GO:0003848">
    <property type="term" value="F:2-amino-4-hydroxy-6-hydroxymethyldihydropteridine diphosphokinase activity"/>
    <property type="evidence" value="ECO:0007669"/>
    <property type="project" value="UniProtKB-EC"/>
</dbReference>
<dbReference type="AlphaFoldDB" id="A0A239XR51"/>
<evidence type="ECO:0000256" key="16">
    <source>
        <dbReference type="ARBA" id="ARBA00023136"/>
    </source>
</evidence>
<comment type="pathway">
    <text evidence="2">Cofactor biosynthesis; tetrahydrofolate biosynthesis; 2-amino-4-hydroxy-6-hydroxymethyl-7,8-dihydropteridine diphosphate from 7,8-dihydroneopterin triphosphate: step 4/4.</text>
</comment>
<evidence type="ECO:0000256" key="14">
    <source>
        <dbReference type="ARBA" id="ARBA00023065"/>
    </source>
</evidence>
<keyword evidence="6" id="KW-0813">Transport</keyword>
<dbReference type="InterPro" id="IPR035907">
    <property type="entry name" value="Hppk_sf"/>
</dbReference>
<comment type="function">
    <text evidence="17">Catalyzes the transfer of pyrophosphate from adenosine triphosphate (ATP) to 6-hydroxymethyl-7,8-dihydropterin, an enzymatic step in folate biosynthesis pathway.</text>
</comment>
<dbReference type="GO" id="GO:0046930">
    <property type="term" value="C:pore complex"/>
    <property type="evidence" value="ECO:0007669"/>
    <property type="project" value="UniProtKB-KW"/>
</dbReference>
<dbReference type="CDD" id="cd00483">
    <property type="entry name" value="HPPK"/>
    <property type="match status" value="1"/>
</dbReference>
<evidence type="ECO:0000256" key="8">
    <source>
        <dbReference type="ARBA" id="ARBA00022679"/>
    </source>
</evidence>
<evidence type="ECO:0000313" key="23">
    <source>
        <dbReference type="Proteomes" id="UP000215196"/>
    </source>
</evidence>
<evidence type="ECO:0000313" key="22">
    <source>
        <dbReference type="EMBL" id="SNV48842.1"/>
    </source>
</evidence>
<comment type="similarity">
    <text evidence="3">Belongs to the HPPK family.</text>
</comment>
<evidence type="ECO:0000256" key="20">
    <source>
        <dbReference type="PROSITE-ProRule" id="PRU00473"/>
    </source>
</evidence>
<keyword evidence="7" id="KW-1134">Transmembrane beta strand</keyword>
<evidence type="ECO:0000256" key="7">
    <source>
        <dbReference type="ARBA" id="ARBA00022452"/>
    </source>
</evidence>
<evidence type="ECO:0000256" key="4">
    <source>
        <dbReference type="ARBA" id="ARBA00013253"/>
    </source>
</evidence>
<reference evidence="22 23" key="1">
    <citation type="submission" date="2017-06" db="EMBL/GenBank/DDBJ databases">
        <authorList>
            <consortium name="Pathogen Informatics"/>
        </authorList>
    </citation>
    <scope>NUCLEOTIDE SEQUENCE [LARGE SCALE GENOMIC DNA]</scope>
    <source>
        <strain evidence="22 23">NCTC13490</strain>
    </source>
</reference>
<organism evidence="22 23">
    <name type="scientific">Chryseobacterium taklimakanense</name>
    <dbReference type="NCBI Taxonomy" id="536441"/>
    <lineage>
        <taxon>Bacteria</taxon>
        <taxon>Pseudomonadati</taxon>
        <taxon>Bacteroidota</taxon>
        <taxon>Flavobacteriia</taxon>
        <taxon>Flavobacteriales</taxon>
        <taxon>Weeksellaceae</taxon>
        <taxon>Chryseobacterium group</taxon>
        <taxon>Chryseobacterium</taxon>
    </lineage>
</organism>
<dbReference type="GO" id="GO:0005524">
    <property type="term" value="F:ATP binding"/>
    <property type="evidence" value="ECO:0007669"/>
    <property type="project" value="UniProtKB-KW"/>
</dbReference>
<keyword evidence="9" id="KW-0812">Transmembrane</keyword>
<keyword evidence="8" id="KW-0808">Transferase</keyword>
<sequence length="635" mass="70838">MSQHEVVLLLGSNLGDKKKNILTAISHLENKVGKILIKSEFLESEPVEFASFHNFYNFALILKTQLSPIKLLETIKKIERDLGRDKDSKSLGGFSDRIIDIDIVRYSGLKFKSGTLEIPHLKHLNEREFSKKILENLNFKHTNMKLSLLLACTLPIAVYSQDSVAVSTDQYPNTFTSGSANVNVFDNSSRKFNDWAISFGGGAAFMSNADLTSYYNKELNWGWNAYVSLDKQISHTFGLLLQYQMGKTNQRGQLPGAAGQRAGVADAWTKYNQIALLGDLNFSNILRRTDNHSPYRWALHGYAGIGFQGYNTLLIDADSSRWFTNSQGKQTRIPVEIDQKLGIASFFYQAGLGLKYKISRRLDIEARTMYIMSGDEEFDGGGWTRSGAPQYNLINDTYSDNMWTVNLGFSVKLGKHISHLAWHDPLQEAYYRTSVLESNAQDLVVCEKGDADNDGVCDDWDRQLDTPAGARVDGAGVALDMDLDGIIDLYDKCVTVPGPAENNGCPTAPALSVAIDEINKDFEGIEFALDKDIIRPQSFDKLDHAADVIKTLDQNSQFLVIGATDTRGTEAYNLNLSQRRANAVVKYLVGKGVPSGMLIAEGRGESDLKYPECNPATKCPEWKNEANRRVYFQQK</sequence>
<dbReference type="InterPro" id="IPR028974">
    <property type="entry name" value="TSP_type-3_rpt"/>
</dbReference>
<dbReference type="GO" id="GO:0005509">
    <property type="term" value="F:calcium ion binding"/>
    <property type="evidence" value="ECO:0007669"/>
    <property type="project" value="InterPro"/>
</dbReference>
<dbReference type="Proteomes" id="UP000215196">
    <property type="component" value="Chromosome 1"/>
</dbReference>
<evidence type="ECO:0000256" key="9">
    <source>
        <dbReference type="ARBA" id="ARBA00022692"/>
    </source>
</evidence>
<dbReference type="GO" id="GO:0016301">
    <property type="term" value="F:kinase activity"/>
    <property type="evidence" value="ECO:0007669"/>
    <property type="project" value="UniProtKB-KW"/>
</dbReference>
<accession>A0A239XR51</accession>
<evidence type="ECO:0000256" key="18">
    <source>
        <dbReference type="ARBA" id="ARBA00029766"/>
    </source>
</evidence>
<dbReference type="PROSITE" id="PS51123">
    <property type="entry name" value="OMPA_2"/>
    <property type="match status" value="1"/>
</dbReference>
<dbReference type="SUPFAM" id="SSF55083">
    <property type="entry name" value="6-hydroxymethyl-7,8-dihydropterin pyrophosphokinase, HPPK"/>
    <property type="match status" value="1"/>
</dbReference>
<evidence type="ECO:0000256" key="1">
    <source>
        <dbReference type="ARBA" id="ARBA00004571"/>
    </source>
</evidence>
<evidence type="ECO:0000256" key="6">
    <source>
        <dbReference type="ARBA" id="ARBA00022448"/>
    </source>
</evidence>
<keyword evidence="13" id="KW-0289">Folate biosynthesis</keyword>
<dbReference type="InterPro" id="IPR006664">
    <property type="entry name" value="OMP_bac"/>
</dbReference>
<dbReference type="Pfam" id="PF00691">
    <property type="entry name" value="OmpA"/>
    <property type="match status" value="1"/>
</dbReference>
<keyword evidence="11" id="KW-0418">Kinase</keyword>
<evidence type="ECO:0000256" key="5">
    <source>
        <dbReference type="ARBA" id="ARBA00016218"/>
    </source>
</evidence>
<dbReference type="InterPro" id="IPR011250">
    <property type="entry name" value="OMP/PagP_B-barrel"/>
</dbReference>
<evidence type="ECO:0000259" key="21">
    <source>
        <dbReference type="PROSITE" id="PS51123"/>
    </source>
</evidence>
<dbReference type="KEGG" id="ctak:4412677_01992"/>
<evidence type="ECO:0000256" key="15">
    <source>
        <dbReference type="ARBA" id="ARBA00023114"/>
    </source>
</evidence>
<dbReference type="NCBIfam" id="TIGR01498">
    <property type="entry name" value="folK"/>
    <property type="match status" value="1"/>
</dbReference>
<keyword evidence="10" id="KW-0547">Nucleotide-binding</keyword>
<dbReference type="InterPro" id="IPR006690">
    <property type="entry name" value="OMPA-like_CS"/>
</dbReference>
<dbReference type="GO" id="GO:0009279">
    <property type="term" value="C:cell outer membrane"/>
    <property type="evidence" value="ECO:0007669"/>
    <property type="project" value="UniProtKB-SubCell"/>
</dbReference>
<dbReference type="Gene3D" id="3.30.70.560">
    <property type="entry name" value="7,8-Dihydro-6-hydroxymethylpterin-pyrophosphokinase HPPK"/>
    <property type="match status" value="1"/>
</dbReference>
<dbReference type="UniPathway" id="UPA00077">
    <property type="reaction ID" value="UER00155"/>
</dbReference>
<dbReference type="PRINTS" id="PR01021">
    <property type="entry name" value="OMPADOMAIN"/>
</dbReference>
<comment type="subcellular location">
    <subcellularLocation>
        <location evidence="1">Cell outer membrane</location>
        <topology evidence="1">Multi-pass membrane protein</topology>
    </subcellularLocation>
</comment>
<dbReference type="GO" id="GO:0015288">
    <property type="term" value="F:porin activity"/>
    <property type="evidence" value="ECO:0007669"/>
    <property type="project" value="UniProtKB-KW"/>
</dbReference>
<evidence type="ECO:0000256" key="13">
    <source>
        <dbReference type="ARBA" id="ARBA00022909"/>
    </source>
</evidence>
<keyword evidence="14" id="KW-0406">Ion transport</keyword>
<dbReference type="GO" id="GO:0006811">
    <property type="term" value="P:monoatomic ion transport"/>
    <property type="evidence" value="ECO:0007669"/>
    <property type="project" value="UniProtKB-KW"/>
</dbReference>
<evidence type="ECO:0000256" key="19">
    <source>
        <dbReference type="ARBA" id="ARBA00033413"/>
    </source>
</evidence>
<dbReference type="PANTHER" id="PTHR43071:SF1">
    <property type="entry name" value="2-AMINO-4-HYDROXY-6-HYDROXYMETHYLDIHYDROPTERIDINE PYROPHOSPHOKINASE"/>
    <property type="match status" value="1"/>
</dbReference>
<dbReference type="GO" id="GO:0046656">
    <property type="term" value="P:folic acid biosynthetic process"/>
    <property type="evidence" value="ECO:0007669"/>
    <property type="project" value="UniProtKB-KW"/>
</dbReference>
<dbReference type="SUPFAM" id="SSF103647">
    <property type="entry name" value="TSP type-3 repeat"/>
    <property type="match status" value="1"/>
</dbReference>
<dbReference type="SUPFAM" id="SSF103088">
    <property type="entry name" value="OmpA-like"/>
    <property type="match status" value="1"/>
</dbReference>
<keyword evidence="16 20" id="KW-0472">Membrane</keyword>
<dbReference type="InterPro" id="IPR000550">
    <property type="entry name" value="Hppk"/>
</dbReference>
<dbReference type="InterPro" id="IPR006665">
    <property type="entry name" value="OmpA-like"/>
</dbReference>
<proteinExistence type="inferred from homology"/>
<keyword evidence="15" id="KW-0626">Porin</keyword>
<dbReference type="GO" id="GO:0046654">
    <property type="term" value="P:tetrahydrofolate biosynthetic process"/>
    <property type="evidence" value="ECO:0007669"/>
    <property type="project" value="UniProtKB-UniPathway"/>
</dbReference>
<feature type="domain" description="OmpA-like" evidence="21">
    <location>
        <begin position="514"/>
        <end position="635"/>
    </location>
</feature>
<evidence type="ECO:0000256" key="12">
    <source>
        <dbReference type="ARBA" id="ARBA00022840"/>
    </source>
</evidence>
<dbReference type="PANTHER" id="PTHR43071">
    <property type="entry name" value="2-AMINO-4-HYDROXY-6-HYDROXYMETHYLDIHYDROPTERIDINE PYROPHOSPHOKINASE"/>
    <property type="match status" value="1"/>
</dbReference>
<dbReference type="EMBL" id="LT906465">
    <property type="protein sequence ID" value="SNV48842.1"/>
    <property type="molecule type" value="Genomic_DNA"/>
</dbReference>
<dbReference type="EC" id="2.7.6.3" evidence="4"/>
<keyword evidence="23" id="KW-1185">Reference proteome</keyword>
<protein>
    <recommendedName>
        <fullName evidence="5">2-amino-4-hydroxy-6-hydroxymethyldihydropteridine pyrophosphokinase</fullName>
        <ecNumber evidence="4">2.7.6.3</ecNumber>
    </recommendedName>
    <alternativeName>
        <fullName evidence="18">6-hydroxymethyl-7,8-dihydropterin pyrophosphokinase</fullName>
    </alternativeName>
    <alternativeName>
        <fullName evidence="19">7,8-dihydro-6-hydroxymethylpterin-pyrophosphokinase</fullName>
    </alternativeName>
</protein>
<dbReference type="Pfam" id="PF01288">
    <property type="entry name" value="HPPK"/>
    <property type="match status" value="1"/>
</dbReference>
<evidence type="ECO:0000256" key="2">
    <source>
        <dbReference type="ARBA" id="ARBA00005051"/>
    </source>
</evidence>
<evidence type="ECO:0000256" key="10">
    <source>
        <dbReference type="ARBA" id="ARBA00022741"/>
    </source>
</evidence>
<evidence type="ECO:0000256" key="17">
    <source>
        <dbReference type="ARBA" id="ARBA00029409"/>
    </source>
</evidence>
<dbReference type="SUPFAM" id="SSF56925">
    <property type="entry name" value="OMPA-like"/>
    <property type="match status" value="1"/>
</dbReference>
<dbReference type="Gene3D" id="3.30.1330.60">
    <property type="entry name" value="OmpA-like domain"/>
    <property type="match status" value="1"/>
</dbReference>
<keyword evidence="12" id="KW-0067">ATP-binding</keyword>
<evidence type="ECO:0000256" key="3">
    <source>
        <dbReference type="ARBA" id="ARBA00005810"/>
    </source>
</evidence>